<name>A0A9Q9EP41_9PEZI</name>
<dbReference type="InterPro" id="IPR051609">
    <property type="entry name" value="NmrA/Isoflavone_reductase-like"/>
</dbReference>
<dbReference type="GO" id="GO:0016491">
    <property type="term" value="F:oxidoreductase activity"/>
    <property type="evidence" value="ECO:0007669"/>
    <property type="project" value="UniProtKB-KW"/>
</dbReference>
<accession>A0A9Q9EP41</accession>
<protein>
    <submittedName>
        <fullName evidence="4">NmrA-like domain, NAD(P)-binding domain superfamily</fullName>
    </submittedName>
</protein>
<evidence type="ECO:0000313" key="5">
    <source>
        <dbReference type="Proteomes" id="UP001056384"/>
    </source>
</evidence>
<feature type="domain" description="NmrA-like" evidence="3">
    <location>
        <begin position="66"/>
        <end position="144"/>
    </location>
</feature>
<dbReference type="Proteomes" id="UP001056384">
    <property type="component" value="Chromosome 8"/>
</dbReference>
<proteinExistence type="predicted"/>
<dbReference type="EMBL" id="CP099425">
    <property type="protein sequence ID" value="USW56133.1"/>
    <property type="molecule type" value="Genomic_DNA"/>
</dbReference>
<evidence type="ECO:0000259" key="3">
    <source>
        <dbReference type="Pfam" id="PF05368"/>
    </source>
</evidence>
<dbReference type="AlphaFoldDB" id="A0A9Q9EP41"/>
<dbReference type="PANTHER" id="PTHR47706">
    <property type="entry name" value="NMRA-LIKE FAMILY PROTEIN"/>
    <property type="match status" value="1"/>
</dbReference>
<keyword evidence="2" id="KW-0560">Oxidoreductase</keyword>
<keyword evidence="1" id="KW-0521">NADP</keyword>
<dbReference type="Pfam" id="PF05368">
    <property type="entry name" value="NmrA"/>
    <property type="match status" value="1"/>
</dbReference>
<evidence type="ECO:0000313" key="4">
    <source>
        <dbReference type="EMBL" id="USW56133.1"/>
    </source>
</evidence>
<gene>
    <name evidence="4" type="ORF">Slin15195_G094520</name>
</gene>
<dbReference type="Gene3D" id="3.90.25.10">
    <property type="entry name" value="UDP-galactose 4-epimerase, domain 1"/>
    <property type="match status" value="1"/>
</dbReference>
<evidence type="ECO:0000256" key="1">
    <source>
        <dbReference type="ARBA" id="ARBA00022857"/>
    </source>
</evidence>
<sequence length="322" mass="34675">MSTHTVPNGIHAVLILGDNRLATSIISSLVHGTDTEARYALHQAVHQQSLASATADLTIHPCDFSAGSLATLFGQIKPDVLFSTFSGGSLETQRTIIDAAVSSGIKRFVPSEFGQDSQNAALQERLPPLKGRSQVIDYLKELSKGDKIEWVAAATGTQLDQALISGNIGFDFKWQSVTIHGTGKEQFAASSTNWNGAVATGILRHWEQVKNQYLYASGLVTSANACLDALQTATGQNWETGTNDVEDMVREGQQRIDRGFPDAGMFLLEKSVLCDESLGAMKPFQQQDAKEKLGLSGEDLASLVKRTVHDFKHHGKGDCGCG</sequence>
<reference evidence="4" key="1">
    <citation type="submission" date="2022-06" db="EMBL/GenBank/DDBJ databases">
        <title>Complete genome sequences of two strains of the flax pathogen Septoria linicola.</title>
        <authorList>
            <person name="Lapalu N."/>
            <person name="Simon A."/>
            <person name="Demenou B."/>
            <person name="Paumier D."/>
            <person name="Guillot M.-P."/>
            <person name="Gout L."/>
            <person name="Valade R."/>
        </authorList>
    </citation>
    <scope>NUCLEOTIDE SEQUENCE</scope>
    <source>
        <strain evidence="4">SE15195</strain>
    </source>
</reference>
<dbReference type="SUPFAM" id="SSF51735">
    <property type="entry name" value="NAD(P)-binding Rossmann-fold domains"/>
    <property type="match status" value="1"/>
</dbReference>
<dbReference type="InterPro" id="IPR008030">
    <property type="entry name" value="NmrA-like"/>
</dbReference>
<dbReference type="Gene3D" id="3.40.50.720">
    <property type="entry name" value="NAD(P)-binding Rossmann-like Domain"/>
    <property type="match status" value="1"/>
</dbReference>
<dbReference type="PANTHER" id="PTHR47706:SF10">
    <property type="entry name" value="NMRA-LIKE DOMAIN-CONTAINING PROTEIN"/>
    <property type="match status" value="1"/>
</dbReference>
<dbReference type="InterPro" id="IPR036291">
    <property type="entry name" value="NAD(P)-bd_dom_sf"/>
</dbReference>
<organism evidence="4 5">
    <name type="scientific">Septoria linicola</name>
    <dbReference type="NCBI Taxonomy" id="215465"/>
    <lineage>
        <taxon>Eukaryota</taxon>
        <taxon>Fungi</taxon>
        <taxon>Dikarya</taxon>
        <taxon>Ascomycota</taxon>
        <taxon>Pezizomycotina</taxon>
        <taxon>Dothideomycetes</taxon>
        <taxon>Dothideomycetidae</taxon>
        <taxon>Mycosphaerellales</taxon>
        <taxon>Mycosphaerellaceae</taxon>
        <taxon>Septoria</taxon>
    </lineage>
</organism>
<keyword evidence="5" id="KW-1185">Reference proteome</keyword>
<evidence type="ECO:0000256" key="2">
    <source>
        <dbReference type="ARBA" id="ARBA00023002"/>
    </source>
</evidence>